<dbReference type="EMBL" id="UINC01154640">
    <property type="protein sequence ID" value="SVD50036.1"/>
    <property type="molecule type" value="Genomic_DNA"/>
</dbReference>
<evidence type="ECO:0000256" key="1">
    <source>
        <dbReference type="ARBA" id="ARBA00022801"/>
    </source>
</evidence>
<gene>
    <name evidence="3" type="ORF">METZ01_LOCUS402890</name>
</gene>
<dbReference type="Pfam" id="PF00753">
    <property type="entry name" value="Lactamase_B"/>
    <property type="match status" value="1"/>
</dbReference>
<dbReference type="Gene3D" id="3.60.15.10">
    <property type="entry name" value="Ribonuclease Z/Hydroxyacylglutathione hydrolase-like"/>
    <property type="match status" value="1"/>
</dbReference>
<dbReference type="InterPro" id="IPR036866">
    <property type="entry name" value="RibonucZ/Hydroxyglut_hydro"/>
</dbReference>
<feature type="non-terminal residue" evidence="3">
    <location>
        <position position="222"/>
    </location>
</feature>
<dbReference type="GO" id="GO:0042781">
    <property type="term" value="F:3'-tRNA processing endoribonuclease activity"/>
    <property type="evidence" value="ECO:0007669"/>
    <property type="project" value="TreeGrafter"/>
</dbReference>
<dbReference type="CDD" id="cd07719">
    <property type="entry name" value="arylsulfatase_AtsA-like_MBL-fold"/>
    <property type="match status" value="1"/>
</dbReference>
<dbReference type="SUPFAM" id="SSF56281">
    <property type="entry name" value="Metallo-hydrolase/oxidoreductase"/>
    <property type="match status" value="1"/>
</dbReference>
<name>A0A382VTW3_9ZZZZ</name>
<keyword evidence="1" id="KW-0378">Hydrolase</keyword>
<dbReference type="AlphaFoldDB" id="A0A382VTW3"/>
<accession>A0A382VTW3</accession>
<evidence type="ECO:0000259" key="2">
    <source>
        <dbReference type="SMART" id="SM00849"/>
    </source>
</evidence>
<proteinExistence type="predicted"/>
<organism evidence="3">
    <name type="scientific">marine metagenome</name>
    <dbReference type="NCBI Taxonomy" id="408172"/>
    <lineage>
        <taxon>unclassified sequences</taxon>
        <taxon>metagenomes</taxon>
        <taxon>ecological metagenomes</taxon>
    </lineage>
</organism>
<dbReference type="InterPro" id="IPR044094">
    <property type="entry name" value="AtsA-like_MBL-fold"/>
</dbReference>
<feature type="domain" description="Metallo-beta-lactamase" evidence="2">
    <location>
        <begin position="19"/>
        <end position="212"/>
    </location>
</feature>
<dbReference type="PANTHER" id="PTHR46018:SF2">
    <property type="entry name" value="ZINC PHOSPHODIESTERASE ELAC PROTEIN 1"/>
    <property type="match status" value="1"/>
</dbReference>
<dbReference type="PANTHER" id="PTHR46018">
    <property type="entry name" value="ZINC PHOSPHODIESTERASE ELAC PROTEIN 1"/>
    <property type="match status" value="1"/>
</dbReference>
<protein>
    <recommendedName>
        <fullName evidence="2">Metallo-beta-lactamase domain-containing protein</fullName>
    </recommendedName>
</protein>
<dbReference type="InterPro" id="IPR001279">
    <property type="entry name" value="Metallo-B-lactamas"/>
</dbReference>
<reference evidence="3" key="1">
    <citation type="submission" date="2018-05" db="EMBL/GenBank/DDBJ databases">
        <authorList>
            <person name="Lanie J.A."/>
            <person name="Ng W.-L."/>
            <person name="Kazmierczak K.M."/>
            <person name="Andrzejewski T.M."/>
            <person name="Davidsen T.M."/>
            <person name="Wayne K.J."/>
            <person name="Tettelin H."/>
            <person name="Glass J.I."/>
            <person name="Rusch D."/>
            <person name="Podicherti R."/>
            <person name="Tsui H.-C.T."/>
            <person name="Winkler M.E."/>
        </authorList>
    </citation>
    <scope>NUCLEOTIDE SEQUENCE</scope>
</reference>
<dbReference type="SMART" id="SM00849">
    <property type="entry name" value="Lactamase_B"/>
    <property type="match status" value="1"/>
</dbReference>
<sequence>MTRIHILGAGTPTPTSTRFGSSFVVEIGNDQIMVDCGPAATHKLVKAGLWPTKIDYVFFTHHHFDHDVDFPCFLLTRWDQSIGKENILQIFGPKLTEEFTEGIIGKDGLFKHDLIARMNFSGSKQVYVNRGGTLPRKPPKFLAKNIGEGEIFSTNKWKVTAATAVHAQPYLDSLAYRIDGPDGSMVFTGDTEPCESVENLAKNADIMLCMCWDEQTEIEKNN</sequence>
<evidence type="ECO:0000313" key="3">
    <source>
        <dbReference type="EMBL" id="SVD50036.1"/>
    </source>
</evidence>